<evidence type="ECO:0000259" key="3">
    <source>
        <dbReference type="Pfam" id="PF07987"/>
    </source>
</evidence>
<keyword evidence="1" id="KW-0472">Membrane</keyword>
<evidence type="ECO:0000256" key="2">
    <source>
        <dbReference type="SAM" id="SignalP"/>
    </source>
</evidence>
<dbReference type="RefSeq" id="WP_117357141.1">
    <property type="nucleotide sequence ID" value="NZ_QURH01000182.1"/>
</dbReference>
<feature type="transmembrane region" description="Helical" evidence="1">
    <location>
        <begin position="206"/>
        <end position="227"/>
    </location>
</feature>
<name>A0A372JP92_9ACTN</name>
<dbReference type="OrthoDB" id="9810871at2"/>
<evidence type="ECO:0000313" key="4">
    <source>
        <dbReference type="EMBL" id="RFU41837.1"/>
    </source>
</evidence>
<keyword evidence="1" id="KW-1133">Transmembrane helix</keyword>
<dbReference type="InterPro" id="IPR038507">
    <property type="entry name" value="YcnI-like_sf"/>
</dbReference>
<reference evidence="4 5" key="1">
    <citation type="submission" date="2018-08" db="EMBL/GenBank/DDBJ databases">
        <title>Actinomadura jelena sp. nov., a novel Actinomycete isolated from soil in Chad.</title>
        <authorList>
            <person name="Shi L."/>
        </authorList>
    </citation>
    <scope>NUCLEOTIDE SEQUENCE [LARGE SCALE GENOMIC DNA]</scope>
    <source>
        <strain evidence="4 5">NEAU-G17</strain>
    </source>
</reference>
<feature type="chain" id="PRO_5038902546" evidence="2">
    <location>
        <begin position="28"/>
        <end position="236"/>
    </location>
</feature>
<proteinExistence type="predicted"/>
<keyword evidence="2" id="KW-0732">Signal</keyword>
<keyword evidence="5" id="KW-1185">Reference proteome</keyword>
<comment type="caution">
    <text evidence="4">The sequence shown here is derived from an EMBL/GenBank/DDBJ whole genome shotgun (WGS) entry which is preliminary data.</text>
</comment>
<protein>
    <submittedName>
        <fullName evidence="4">DUF1775 domain-containing protein</fullName>
    </submittedName>
</protein>
<keyword evidence="1" id="KW-0812">Transmembrane</keyword>
<evidence type="ECO:0000313" key="5">
    <source>
        <dbReference type="Proteomes" id="UP000261811"/>
    </source>
</evidence>
<evidence type="ECO:0000256" key="1">
    <source>
        <dbReference type="SAM" id="Phobius"/>
    </source>
</evidence>
<feature type="domain" description="YncI copper-binding" evidence="3">
    <location>
        <begin position="31"/>
        <end position="175"/>
    </location>
</feature>
<dbReference type="CDD" id="cd08545">
    <property type="entry name" value="YcnI_like"/>
    <property type="match status" value="1"/>
</dbReference>
<feature type="signal peptide" evidence="2">
    <location>
        <begin position="1"/>
        <end position="27"/>
    </location>
</feature>
<dbReference type="Gene3D" id="2.60.40.2230">
    <property type="entry name" value="Uncharacterised protein YcnI-like PF07987, DUF1775"/>
    <property type="match status" value="1"/>
</dbReference>
<dbReference type="AlphaFoldDB" id="A0A372JP92"/>
<accession>A0A372JP92</accession>
<dbReference type="Proteomes" id="UP000261811">
    <property type="component" value="Unassembled WGS sequence"/>
</dbReference>
<sequence>MSTYVRARRAAAVAALAGGALAWSATAASAHVTVNPGTAEKGGFTKVSFRVPNEKPDAGTTQVRVDLPADHPIAFVSVRPVPGWTVKVAKSKLATPVKTEGGVLTEAVSSLTWSGGRIDPGQFQEFDVSLGPLPDDADRLVFKAEQTYSDKSVVKWDQDQGHGADEPEHPAPVLILTPKATAEVTEAGGGPVATASVDPDDETARVLGGAGIAVGVIGLVVGALGLARARRAKGRP</sequence>
<dbReference type="InterPro" id="IPR012533">
    <property type="entry name" value="YcnI-copper_dom"/>
</dbReference>
<dbReference type="EMBL" id="QURH01000182">
    <property type="protein sequence ID" value="RFU41837.1"/>
    <property type="molecule type" value="Genomic_DNA"/>
</dbReference>
<dbReference type="Pfam" id="PF07987">
    <property type="entry name" value="DUF1775"/>
    <property type="match status" value="1"/>
</dbReference>
<gene>
    <name evidence="4" type="ORF">DZF91_09695</name>
</gene>
<organism evidence="4 5">
    <name type="scientific">Actinomadura logoneensis</name>
    <dbReference type="NCBI Taxonomy" id="2293572"/>
    <lineage>
        <taxon>Bacteria</taxon>
        <taxon>Bacillati</taxon>
        <taxon>Actinomycetota</taxon>
        <taxon>Actinomycetes</taxon>
        <taxon>Streptosporangiales</taxon>
        <taxon>Thermomonosporaceae</taxon>
        <taxon>Actinomadura</taxon>
    </lineage>
</organism>